<dbReference type="EMBL" id="MU842884">
    <property type="protein sequence ID" value="KAK2028104.1"/>
    <property type="molecule type" value="Genomic_DNA"/>
</dbReference>
<proteinExistence type="predicted"/>
<feature type="chain" id="PRO_5042112467" description="Secreted protein" evidence="2">
    <location>
        <begin position="21"/>
        <end position="84"/>
    </location>
</feature>
<dbReference type="Proteomes" id="UP001232148">
    <property type="component" value="Unassembled WGS sequence"/>
</dbReference>
<name>A0AAD9HHE2_9PEZI</name>
<sequence>MFCPASVCVCVCVCVPVSLSTDLWSAAHNHPCQPSHISSQLVSLPLPTSDNCHLYRGTSKRRRRRRRSGSGSGSDRESNESAKY</sequence>
<organism evidence="3 4">
    <name type="scientific">Colletotrichum zoysiae</name>
    <dbReference type="NCBI Taxonomy" id="1216348"/>
    <lineage>
        <taxon>Eukaryota</taxon>
        <taxon>Fungi</taxon>
        <taxon>Dikarya</taxon>
        <taxon>Ascomycota</taxon>
        <taxon>Pezizomycotina</taxon>
        <taxon>Sordariomycetes</taxon>
        <taxon>Hypocreomycetidae</taxon>
        <taxon>Glomerellales</taxon>
        <taxon>Glomerellaceae</taxon>
        <taxon>Colletotrichum</taxon>
        <taxon>Colletotrichum graminicola species complex</taxon>
    </lineage>
</organism>
<comment type="caution">
    <text evidence="3">The sequence shown here is derived from an EMBL/GenBank/DDBJ whole genome shotgun (WGS) entry which is preliminary data.</text>
</comment>
<evidence type="ECO:0000256" key="1">
    <source>
        <dbReference type="SAM" id="MobiDB-lite"/>
    </source>
</evidence>
<feature type="signal peptide" evidence="2">
    <location>
        <begin position="1"/>
        <end position="20"/>
    </location>
</feature>
<feature type="compositionally biased region" description="Basic residues" evidence="1">
    <location>
        <begin position="58"/>
        <end position="68"/>
    </location>
</feature>
<reference evidence="3" key="1">
    <citation type="submission" date="2021-06" db="EMBL/GenBank/DDBJ databases">
        <title>Comparative genomics, transcriptomics and evolutionary studies reveal genomic signatures of adaptation to plant cell wall in hemibiotrophic fungi.</title>
        <authorList>
            <consortium name="DOE Joint Genome Institute"/>
            <person name="Baroncelli R."/>
            <person name="Diaz J.F."/>
            <person name="Benocci T."/>
            <person name="Peng M."/>
            <person name="Battaglia E."/>
            <person name="Haridas S."/>
            <person name="Andreopoulos W."/>
            <person name="Labutti K."/>
            <person name="Pangilinan J."/>
            <person name="Floch G.L."/>
            <person name="Makela M.R."/>
            <person name="Henrissat B."/>
            <person name="Grigoriev I.V."/>
            <person name="Crouch J.A."/>
            <person name="De Vries R.P."/>
            <person name="Sukno S.A."/>
            <person name="Thon M.R."/>
        </authorList>
    </citation>
    <scope>NUCLEOTIDE SEQUENCE</scope>
    <source>
        <strain evidence="3">MAFF235873</strain>
    </source>
</reference>
<protein>
    <recommendedName>
        <fullName evidence="5">Secreted protein</fullName>
    </recommendedName>
</protein>
<evidence type="ECO:0000313" key="3">
    <source>
        <dbReference type="EMBL" id="KAK2028104.1"/>
    </source>
</evidence>
<feature type="compositionally biased region" description="Basic and acidic residues" evidence="1">
    <location>
        <begin position="74"/>
        <end position="84"/>
    </location>
</feature>
<evidence type="ECO:0000313" key="4">
    <source>
        <dbReference type="Proteomes" id="UP001232148"/>
    </source>
</evidence>
<dbReference type="AlphaFoldDB" id="A0AAD9HHE2"/>
<accession>A0AAD9HHE2</accession>
<keyword evidence="4" id="KW-1185">Reference proteome</keyword>
<feature type="region of interest" description="Disordered" evidence="1">
    <location>
        <begin position="53"/>
        <end position="84"/>
    </location>
</feature>
<evidence type="ECO:0000256" key="2">
    <source>
        <dbReference type="SAM" id="SignalP"/>
    </source>
</evidence>
<gene>
    <name evidence="3" type="ORF">LX32DRAFT_640363</name>
</gene>
<evidence type="ECO:0008006" key="5">
    <source>
        <dbReference type="Google" id="ProtNLM"/>
    </source>
</evidence>
<keyword evidence="2" id="KW-0732">Signal</keyword>